<evidence type="ECO:0000256" key="1">
    <source>
        <dbReference type="SAM" id="SignalP"/>
    </source>
</evidence>
<comment type="caution">
    <text evidence="2">The sequence shown here is derived from an EMBL/GenBank/DDBJ whole genome shotgun (WGS) entry which is preliminary data.</text>
</comment>
<evidence type="ECO:0000313" key="3">
    <source>
        <dbReference type="Proteomes" id="UP000094165"/>
    </source>
</evidence>
<evidence type="ECO:0000313" key="2">
    <source>
        <dbReference type="EMBL" id="OEE78675.1"/>
    </source>
</evidence>
<feature type="signal peptide" evidence="1">
    <location>
        <begin position="1"/>
        <end position="21"/>
    </location>
</feature>
<reference evidence="2 3" key="1">
    <citation type="journal article" date="2012" name="Science">
        <title>Ecological populations of bacteria act as socially cohesive units of antibiotic production and resistance.</title>
        <authorList>
            <person name="Cordero O.X."/>
            <person name="Wildschutte H."/>
            <person name="Kirkup B."/>
            <person name="Proehl S."/>
            <person name="Ngo L."/>
            <person name="Hussain F."/>
            <person name="Le Roux F."/>
            <person name="Mincer T."/>
            <person name="Polz M.F."/>
        </authorList>
    </citation>
    <scope>NUCLEOTIDE SEQUENCE [LARGE SCALE GENOMIC DNA]</scope>
    <source>
        <strain evidence="2 3">FF-238</strain>
    </source>
</reference>
<dbReference type="PIRSF" id="PIRSF028696">
    <property type="entry name" value="UCP028696"/>
    <property type="match status" value="1"/>
</dbReference>
<organism evidence="2 3">
    <name type="scientific">Vibrio genomosp. F6 str. FF-238</name>
    <dbReference type="NCBI Taxonomy" id="1191298"/>
    <lineage>
        <taxon>Bacteria</taxon>
        <taxon>Pseudomonadati</taxon>
        <taxon>Pseudomonadota</taxon>
        <taxon>Gammaproteobacteria</taxon>
        <taxon>Vibrionales</taxon>
        <taxon>Vibrionaceae</taxon>
        <taxon>Vibrio</taxon>
    </lineage>
</organism>
<name>A0A1E5D4Z0_9VIBR</name>
<dbReference type="Proteomes" id="UP000094165">
    <property type="component" value="Unassembled WGS sequence"/>
</dbReference>
<keyword evidence="3" id="KW-1185">Reference proteome</keyword>
<protein>
    <recommendedName>
        <fullName evidence="4">DUF2860 domain-containing protein</fullName>
    </recommendedName>
</protein>
<dbReference type="AlphaFoldDB" id="A0A1E5D4Z0"/>
<dbReference type="EMBL" id="AJYW02000041">
    <property type="protein sequence ID" value="OEE78675.1"/>
    <property type="molecule type" value="Genomic_DNA"/>
</dbReference>
<dbReference type="SUPFAM" id="SSF56935">
    <property type="entry name" value="Porins"/>
    <property type="match status" value="1"/>
</dbReference>
<dbReference type="RefSeq" id="WP_017054416.1">
    <property type="nucleotide sequence ID" value="NZ_AJYW02000041.1"/>
</dbReference>
<gene>
    <name evidence="2" type="ORF">A130_12735</name>
</gene>
<feature type="chain" id="PRO_5009173533" description="DUF2860 domain-containing protein" evidence="1">
    <location>
        <begin position="22"/>
        <end position="323"/>
    </location>
</feature>
<accession>A0A1E5D4Z0</accession>
<sequence length="323" mass="35184">MKKNLVCLSVLAGLMSFPTLAELSEESGFGGKIALLTGVMSSESNFNMDTKTKYGTLDSAGSSESEFLTAPLGKLTYTFGSNNDQQIFFGTSESDVAVGNFALELGYAKEFESGMVVSASYLPSIIGGETWEDPYLTGTERKATDITGNAYRLQLDGIMGSDFSADLGYYTSEVDNDLIAAQDKDLARDGNGIYTSFSYDHFLSETSMLSPAIIYKSFSADGKAMSNTGYGLELSYQRVMGNHALSVSAEYMNTSYDAANSKLGNVKRKDNSYGIFAAYEYKDVMGWENWNAVSLLGYDVQSSNIAFYDEKEYLVSAGISYEF</sequence>
<dbReference type="Pfam" id="PF11059">
    <property type="entry name" value="DUF2860"/>
    <property type="match status" value="1"/>
</dbReference>
<keyword evidence="1" id="KW-0732">Signal</keyword>
<dbReference type="InterPro" id="IPR016896">
    <property type="entry name" value="DUF2860"/>
</dbReference>
<evidence type="ECO:0008006" key="4">
    <source>
        <dbReference type="Google" id="ProtNLM"/>
    </source>
</evidence>
<proteinExistence type="predicted"/>